<dbReference type="EMBL" id="LCYA01000004">
    <property type="protein sequence ID" value="KWV89945.1"/>
    <property type="molecule type" value="Genomic_DNA"/>
</dbReference>
<organism evidence="1 2">
    <name type="scientific">Pseudomonas fluorescens</name>
    <dbReference type="NCBI Taxonomy" id="294"/>
    <lineage>
        <taxon>Bacteria</taxon>
        <taxon>Pseudomonadati</taxon>
        <taxon>Pseudomonadota</taxon>
        <taxon>Gammaproteobacteria</taxon>
        <taxon>Pseudomonadales</taxon>
        <taxon>Pseudomonadaceae</taxon>
        <taxon>Pseudomonas</taxon>
    </lineage>
</organism>
<proteinExistence type="predicted"/>
<protein>
    <submittedName>
        <fullName evidence="1">Uncharacterized protein</fullName>
    </submittedName>
</protein>
<reference evidence="1 2" key="1">
    <citation type="submission" date="2015-05" db="EMBL/GenBank/DDBJ databases">
        <title>A genomic and transcriptomic approach to investigate the blue pigment phenotype in Pseudomonas fluorescens.</title>
        <authorList>
            <person name="Andreani N.A."/>
            <person name="Cardazzo B."/>
        </authorList>
    </citation>
    <scope>NUCLEOTIDE SEQUENCE [LARGE SCALE GENOMIC DNA]</scope>
    <source>
        <strain evidence="1 2">Ps_22</strain>
    </source>
</reference>
<evidence type="ECO:0000313" key="2">
    <source>
        <dbReference type="Proteomes" id="UP000061348"/>
    </source>
</evidence>
<sequence length="204" mass="20821">MADARCELHVPLAVVALGVGLVGEHTGRADLGEVAGEFAFEHAVFNATEVHVVVGAEYAEVGAAGVVLVEAHAAVAGDAAVHFVGNERAEVLVLVGTLGEAITALVVASHHRHVLQVAVTAFLTDRAVVGVVGHQPFDNAGAERLGFFIVDGDPGVVGGWGHAGHDDTTTGVVFVCVLLDRTLATGTDATESGVPAEIRDVEAE</sequence>
<dbReference type="Proteomes" id="UP000061348">
    <property type="component" value="Unassembled WGS sequence"/>
</dbReference>
<accession>A0A109LLC4</accession>
<dbReference type="AlphaFoldDB" id="A0A109LLC4"/>
<comment type="caution">
    <text evidence="1">The sequence shown here is derived from an EMBL/GenBank/DDBJ whole genome shotgun (WGS) entry which is preliminary data.</text>
</comment>
<evidence type="ECO:0000313" key="1">
    <source>
        <dbReference type="EMBL" id="KWV89945.1"/>
    </source>
</evidence>
<gene>
    <name evidence="1" type="ORF">PFLmoz3_00425</name>
</gene>
<name>A0A109LLC4_PSEFL</name>